<evidence type="ECO:0000313" key="3">
    <source>
        <dbReference type="Proteomes" id="UP000195897"/>
    </source>
</evidence>
<proteinExistence type="predicted"/>
<dbReference type="AlphaFoldDB" id="A0A1Y4L9M8"/>
<reference evidence="3" key="1">
    <citation type="submission" date="2017-04" db="EMBL/GenBank/DDBJ databases">
        <title>Function of individual gut microbiota members based on whole genome sequencing of pure cultures obtained from chicken caecum.</title>
        <authorList>
            <person name="Medvecky M."/>
            <person name="Cejkova D."/>
            <person name="Polansky O."/>
            <person name="Karasova D."/>
            <person name="Kubasova T."/>
            <person name="Cizek A."/>
            <person name="Rychlik I."/>
        </authorList>
    </citation>
    <scope>NUCLEOTIDE SEQUENCE [LARGE SCALE GENOMIC DNA]</scope>
    <source>
        <strain evidence="3">An180</strain>
    </source>
</reference>
<organism evidence="2 3">
    <name type="scientific">Butyricicoccus pullicaecorum</name>
    <dbReference type="NCBI Taxonomy" id="501571"/>
    <lineage>
        <taxon>Bacteria</taxon>
        <taxon>Bacillati</taxon>
        <taxon>Bacillota</taxon>
        <taxon>Clostridia</taxon>
        <taxon>Eubacteriales</taxon>
        <taxon>Butyricicoccaceae</taxon>
        <taxon>Butyricicoccus</taxon>
    </lineage>
</organism>
<accession>A0A1Y4L9M8</accession>
<dbReference type="SUPFAM" id="SSF46689">
    <property type="entry name" value="Homeodomain-like"/>
    <property type="match status" value="1"/>
</dbReference>
<dbReference type="EMBL" id="NFKK01000004">
    <property type="protein sequence ID" value="OUP53434.1"/>
    <property type="molecule type" value="Genomic_DNA"/>
</dbReference>
<dbReference type="RefSeq" id="WP_087371620.1">
    <property type="nucleotide sequence ID" value="NZ_NFKK01000004.1"/>
</dbReference>
<feature type="region of interest" description="Disordered" evidence="1">
    <location>
        <begin position="66"/>
        <end position="95"/>
    </location>
</feature>
<sequence length="138" mass="15259">MLFTELKKIQDNDIEQTLAEKLEARGIDPSILQQELGGTAVTVEQLISEVVEGLIAQAADANRESFRARQRKGFEQAQAAGKSVGRPSRKSPESFRQVQQMYETHEISGTQAAALLGVARGTFYRWLKEAQEGVQQAP</sequence>
<dbReference type="Pfam" id="PF13384">
    <property type="entry name" value="HTH_23"/>
    <property type="match status" value="1"/>
</dbReference>
<name>A0A1Y4L9M8_9FIRM</name>
<dbReference type="InterPro" id="IPR009057">
    <property type="entry name" value="Homeodomain-like_sf"/>
</dbReference>
<gene>
    <name evidence="2" type="ORF">B5F17_05350</name>
</gene>
<evidence type="ECO:0000256" key="1">
    <source>
        <dbReference type="SAM" id="MobiDB-lite"/>
    </source>
</evidence>
<evidence type="ECO:0008006" key="4">
    <source>
        <dbReference type="Google" id="ProtNLM"/>
    </source>
</evidence>
<comment type="caution">
    <text evidence="2">The sequence shown here is derived from an EMBL/GenBank/DDBJ whole genome shotgun (WGS) entry which is preliminary data.</text>
</comment>
<evidence type="ECO:0000313" key="2">
    <source>
        <dbReference type="EMBL" id="OUP53434.1"/>
    </source>
</evidence>
<dbReference type="Proteomes" id="UP000195897">
    <property type="component" value="Unassembled WGS sequence"/>
</dbReference>
<protein>
    <recommendedName>
        <fullName evidence="4">Resolvase/invertase-type recombinase catalytic domain-containing protein</fullName>
    </recommendedName>
</protein>